<proteinExistence type="predicted"/>
<evidence type="ECO:0000313" key="2">
    <source>
        <dbReference type="Proteomes" id="UP000180057"/>
    </source>
</evidence>
<dbReference type="EMBL" id="MLQS01000001">
    <property type="protein sequence ID" value="OIJ22475.1"/>
    <property type="molecule type" value="Genomic_DNA"/>
</dbReference>
<gene>
    <name evidence="1" type="ORF">BKP45_03150</name>
</gene>
<organism evidence="1 2">
    <name type="scientific">Anaerobacillus alkalidiazotrophicus</name>
    <dbReference type="NCBI Taxonomy" id="472963"/>
    <lineage>
        <taxon>Bacteria</taxon>
        <taxon>Bacillati</taxon>
        <taxon>Bacillota</taxon>
        <taxon>Bacilli</taxon>
        <taxon>Bacillales</taxon>
        <taxon>Bacillaceae</taxon>
        <taxon>Anaerobacillus</taxon>
    </lineage>
</organism>
<sequence length="173" mass="19677">MQYPEIDTLIDELTPCLIQSITGETFSTEVKPVNKLDLKKINVINGWNPFDWGIYLERPNFVLKKLLVKNDDIIQGLVAYEIKDGWVELNLVESAPWNIGPNKDFIGVGGHLFAIACKASFDLGFEGYTAFYAKSKLVKHYQDIYGAILIDPNSRRMIIDTNGARKLVQKYFD</sequence>
<keyword evidence="2" id="KW-1185">Reference proteome</keyword>
<comment type="caution">
    <text evidence="1">The sequence shown here is derived from an EMBL/GenBank/DDBJ whole genome shotgun (WGS) entry which is preliminary data.</text>
</comment>
<accession>A0A1S2MFL1</accession>
<dbReference type="Proteomes" id="UP000180057">
    <property type="component" value="Unassembled WGS sequence"/>
</dbReference>
<evidence type="ECO:0000313" key="1">
    <source>
        <dbReference type="EMBL" id="OIJ22475.1"/>
    </source>
</evidence>
<protein>
    <recommendedName>
        <fullName evidence="3">N-acetyltransferase</fullName>
    </recommendedName>
</protein>
<dbReference type="AlphaFoldDB" id="A0A1S2MFL1"/>
<reference evidence="1 2" key="1">
    <citation type="submission" date="2016-10" db="EMBL/GenBank/DDBJ databases">
        <title>Draft genome sequences of four alkaliphilic bacteria belonging to the Anaerobacillus genus.</title>
        <authorList>
            <person name="Bassil N.M."/>
            <person name="Lloyd J.R."/>
        </authorList>
    </citation>
    <scope>NUCLEOTIDE SEQUENCE [LARGE SCALE GENOMIC DNA]</scope>
    <source>
        <strain evidence="1 2">DSM 22531</strain>
    </source>
</reference>
<evidence type="ECO:0008006" key="3">
    <source>
        <dbReference type="Google" id="ProtNLM"/>
    </source>
</evidence>
<name>A0A1S2MFL1_9BACI</name>